<name>A0A1H3XZF9_9BACT</name>
<evidence type="ECO:0000313" key="2">
    <source>
        <dbReference type="Proteomes" id="UP000199041"/>
    </source>
</evidence>
<dbReference type="Proteomes" id="UP000199041">
    <property type="component" value="Unassembled WGS sequence"/>
</dbReference>
<sequence length="322" mass="35652">MLALLVSLMVIKNGAAQTFQAPSCSQITTGHPLLIGDTLLSHSAGLQVPVAAAYLSAQDLYHMAIKAALRKKYAMALRLFRASMGGSLRGEQKHIDASFVLSSFRELDEPETVDKVPPSRPVKINRLLSSFQDGKKASGYGLYIHVKQPIPGKRKRFKWFGTVGHSFITLIKYNQDGTLVQRTFGYYPKKHFMLEATPIIPFASSDFKNDSLHTWDESVGLFITKVQFHKIIHLSRKYARQHYHLSRRNCTDFALAVADISGLKIMQTAGQWPLGSGNDPGDTGQSLLEGKIEFESLQNAADILLIDTADSSQQTSAMIKTP</sequence>
<protein>
    <submittedName>
        <fullName evidence="1">Uncharacterized protein</fullName>
    </submittedName>
</protein>
<dbReference type="STRING" id="551991.SAMN05192529_10716"/>
<dbReference type="AlphaFoldDB" id="A0A1H3XZF9"/>
<evidence type="ECO:0000313" key="1">
    <source>
        <dbReference type="EMBL" id="SEA04855.1"/>
    </source>
</evidence>
<reference evidence="1 2" key="1">
    <citation type="submission" date="2016-10" db="EMBL/GenBank/DDBJ databases">
        <authorList>
            <person name="de Groot N.N."/>
        </authorList>
    </citation>
    <scope>NUCLEOTIDE SEQUENCE [LARGE SCALE GENOMIC DNA]</scope>
    <source>
        <strain evidence="1 2">Vu-144</strain>
    </source>
</reference>
<keyword evidence="2" id="KW-1185">Reference proteome</keyword>
<accession>A0A1H3XZF9</accession>
<gene>
    <name evidence="1" type="ORF">SAMN05192529_10716</name>
</gene>
<proteinExistence type="predicted"/>
<organism evidence="1 2">
    <name type="scientific">Arachidicoccus rhizosphaerae</name>
    <dbReference type="NCBI Taxonomy" id="551991"/>
    <lineage>
        <taxon>Bacteria</taxon>
        <taxon>Pseudomonadati</taxon>
        <taxon>Bacteroidota</taxon>
        <taxon>Chitinophagia</taxon>
        <taxon>Chitinophagales</taxon>
        <taxon>Chitinophagaceae</taxon>
        <taxon>Arachidicoccus</taxon>
    </lineage>
</organism>
<dbReference type="EMBL" id="FNQY01000007">
    <property type="protein sequence ID" value="SEA04855.1"/>
    <property type="molecule type" value="Genomic_DNA"/>
</dbReference>